<name>A0ACC2LQG4_PERAE</name>
<dbReference type="Proteomes" id="UP001234297">
    <property type="component" value="Chromosome 3"/>
</dbReference>
<accession>A0ACC2LQG4</accession>
<keyword evidence="2" id="KW-1185">Reference proteome</keyword>
<evidence type="ECO:0000313" key="1">
    <source>
        <dbReference type="EMBL" id="KAJ8635632.1"/>
    </source>
</evidence>
<evidence type="ECO:0000313" key="2">
    <source>
        <dbReference type="Proteomes" id="UP001234297"/>
    </source>
</evidence>
<dbReference type="EMBL" id="CM056811">
    <property type="protein sequence ID" value="KAJ8635632.1"/>
    <property type="molecule type" value="Genomic_DNA"/>
</dbReference>
<organism evidence="1 2">
    <name type="scientific">Persea americana</name>
    <name type="common">Avocado</name>
    <dbReference type="NCBI Taxonomy" id="3435"/>
    <lineage>
        <taxon>Eukaryota</taxon>
        <taxon>Viridiplantae</taxon>
        <taxon>Streptophyta</taxon>
        <taxon>Embryophyta</taxon>
        <taxon>Tracheophyta</taxon>
        <taxon>Spermatophyta</taxon>
        <taxon>Magnoliopsida</taxon>
        <taxon>Magnoliidae</taxon>
        <taxon>Laurales</taxon>
        <taxon>Lauraceae</taxon>
        <taxon>Persea</taxon>
    </lineage>
</organism>
<gene>
    <name evidence="1" type="ORF">MRB53_009899</name>
</gene>
<sequence length="114" mass="12586">MTGKPAMKICLGEAVSKELSDMTAIKSDDILSTLQSLYLIQYRKGQHVICADLKVLDRHLKAAGRGGLEIWLSFWSEVHLKSLYGIGGCFHGSLIVESHSSNATAWVLWNDNIP</sequence>
<proteinExistence type="predicted"/>
<comment type="caution">
    <text evidence="1">The sequence shown here is derived from an EMBL/GenBank/DDBJ whole genome shotgun (WGS) entry which is preliminary data.</text>
</comment>
<reference evidence="1 2" key="1">
    <citation type="journal article" date="2022" name="Hortic Res">
        <title>A haplotype resolved chromosomal level avocado genome allows analysis of novel avocado genes.</title>
        <authorList>
            <person name="Nath O."/>
            <person name="Fletcher S.J."/>
            <person name="Hayward A."/>
            <person name="Shaw L.M."/>
            <person name="Masouleh A.K."/>
            <person name="Furtado A."/>
            <person name="Henry R.J."/>
            <person name="Mitter N."/>
        </authorList>
    </citation>
    <scope>NUCLEOTIDE SEQUENCE [LARGE SCALE GENOMIC DNA]</scope>
    <source>
        <strain evidence="2">cv. Hass</strain>
    </source>
</reference>
<protein>
    <submittedName>
        <fullName evidence="1">Uncharacterized protein</fullName>
    </submittedName>
</protein>